<dbReference type="EMBL" id="CP159218">
    <property type="protein sequence ID" value="XCG63530.1"/>
    <property type="molecule type" value="Genomic_DNA"/>
</dbReference>
<dbReference type="Pfam" id="PF04402">
    <property type="entry name" value="SIMPL"/>
    <property type="match status" value="1"/>
</dbReference>
<name>A0AAU8DNF7_9ACTN</name>
<evidence type="ECO:0000313" key="1">
    <source>
        <dbReference type="EMBL" id="XCG63530.1"/>
    </source>
</evidence>
<dbReference type="Gene3D" id="3.30.70.2970">
    <property type="entry name" value="Protein of unknown function (DUF541), domain 2"/>
    <property type="match status" value="1"/>
</dbReference>
<accession>A0AAU8DNF7</accession>
<organism evidence="1">
    <name type="scientific">Nakamurella sp. A5-74</name>
    <dbReference type="NCBI Taxonomy" id="3158264"/>
    <lineage>
        <taxon>Bacteria</taxon>
        <taxon>Bacillati</taxon>
        <taxon>Actinomycetota</taxon>
        <taxon>Actinomycetes</taxon>
        <taxon>Nakamurellales</taxon>
        <taxon>Nakamurellaceae</taxon>
        <taxon>Nakamurella</taxon>
    </lineage>
</organism>
<dbReference type="InterPro" id="IPR052022">
    <property type="entry name" value="26kDa_periplasmic_antigen"/>
</dbReference>
<gene>
    <name evidence="1" type="ORF">ABLG96_20430</name>
</gene>
<dbReference type="AlphaFoldDB" id="A0AAU8DNF7"/>
<protein>
    <submittedName>
        <fullName evidence="1">SIMPL domain-containing protein</fullName>
    </submittedName>
</protein>
<reference evidence="1" key="1">
    <citation type="submission" date="2024-05" db="EMBL/GenBank/DDBJ databases">
        <authorList>
            <person name="Cai S.Y."/>
            <person name="Jin L.M."/>
            <person name="Li H.R."/>
        </authorList>
    </citation>
    <scope>NUCLEOTIDE SEQUENCE</scope>
    <source>
        <strain evidence="1">A5-74</strain>
    </source>
</reference>
<dbReference type="InterPro" id="IPR007497">
    <property type="entry name" value="SIMPL/DUF541"/>
</dbReference>
<dbReference type="RefSeq" id="WP_353649145.1">
    <property type="nucleotide sequence ID" value="NZ_CP159218.1"/>
</dbReference>
<dbReference type="PANTHER" id="PTHR34387:SF2">
    <property type="entry name" value="SLR1258 PROTEIN"/>
    <property type="match status" value="1"/>
</dbReference>
<dbReference type="PANTHER" id="PTHR34387">
    <property type="entry name" value="SLR1258 PROTEIN"/>
    <property type="match status" value="1"/>
</dbReference>
<proteinExistence type="predicted"/>
<dbReference type="Gene3D" id="3.30.110.170">
    <property type="entry name" value="Protein of unknown function (DUF541), domain 1"/>
    <property type="match status" value="1"/>
</dbReference>
<sequence length="212" mass="21905">MSEPSGITVSATAVVAAPVDRIVIDLGIETLRPDAGEAFRATATAVERVLSILADNGVDSRSVRTRDLSFGPRTNWQADREVLLGYAASQQLLATLTDLASVEKVLSEVAAHGGAGVRINSVELTAAEPEQALTDAREAAVAQALSKARHFAALASRSLGALQWLTEGAGAAGPRPTAAAFALRSAKDATMPVAAGDRDVAVTVTANWDFAD</sequence>
<dbReference type="GO" id="GO:0006974">
    <property type="term" value="P:DNA damage response"/>
    <property type="evidence" value="ECO:0007669"/>
    <property type="project" value="TreeGrafter"/>
</dbReference>